<dbReference type="PANTHER" id="PTHR21553">
    <property type="entry name" value="ALMS1-RELATED"/>
    <property type="match status" value="1"/>
</dbReference>
<feature type="compositionally biased region" description="Polar residues" evidence="4">
    <location>
        <begin position="312"/>
        <end position="333"/>
    </location>
</feature>
<organism evidence="6 7">
    <name type="scientific">Peromyscus maniculatus bairdii</name>
    <name type="common">Prairie deer mouse</name>
    <dbReference type="NCBI Taxonomy" id="230844"/>
    <lineage>
        <taxon>Eukaryota</taxon>
        <taxon>Metazoa</taxon>
        <taxon>Chordata</taxon>
        <taxon>Craniata</taxon>
        <taxon>Vertebrata</taxon>
        <taxon>Euteleostomi</taxon>
        <taxon>Mammalia</taxon>
        <taxon>Eutheria</taxon>
        <taxon>Euarchontoglires</taxon>
        <taxon>Glires</taxon>
        <taxon>Rodentia</taxon>
        <taxon>Myomorpha</taxon>
        <taxon>Muroidea</taxon>
        <taxon>Cricetidae</taxon>
        <taxon>Neotominae</taxon>
        <taxon>Peromyscus</taxon>
    </lineage>
</organism>
<feature type="compositionally biased region" description="Polar residues" evidence="4">
    <location>
        <begin position="3276"/>
        <end position="3288"/>
    </location>
</feature>
<evidence type="ECO:0000256" key="1">
    <source>
        <dbReference type="ARBA" id="ARBA00004300"/>
    </source>
</evidence>
<dbReference type="InterPro" id="IPR029299">
    <property type="entry name" value="ALMS_motif"/>
</dbReference>
<feature type="compositionally biased region" description="Basic and acidic residues" evidence="4">
    <location>
        <begin position="155"/>
        <end position="171"/>
    </location>
</feature>
<feature type="compositionally biased region" description="Polar residues" evidence="4">
    <location>
        <begin position="952"/>
        <end position="964"/>
    </location>
</feature>
<dbReference type="Pfam" id="PF15309">
    <property type="entry name" value="ALMS_motif"/>
    <property type="match status" value="2"/>
</dbReference>
<feature type="region of interest" description="Disordered" evidence="4">
    <location>
        <begin position="312"/>
        <end position="346"/>
    </location>
</feature>
<dbReference type="GeneTree" id="ENSGT00940000153123"/>
<feature type="region of interest" description="Disordered" evidence="4">
    <location>
        <begin position="1"/>
        <end position="76"/>
    </location>
</feature>
<dbReference type="InterPro" id="IPR040972">
    <property type="entry name" value="ALMS_repeat"/>
</dbReference>
<evidence type="ECO:0000256" key="2">
    <source>
        <dbReference type="ARBA" id="ARBA00022490"/>
    </source>
</evidence>
<dbReference type="GO" id="GO:0008017">
    <property type="term" value="F:microtubule binding"/>
    <property type="evidence" value="ECO:0007669"/>
    <property type="project" value="TreeGrafter"/>
</dbReference>
<reference evidence="6 7" key="1">
    <citation type="submission" date="2018-10" db="EMBL/GenBank/DDBJ databases">
        <title>Improved assembly of the deer mouse Peromyscus maniculatus genome.</title>
        <authorList>
            <person name="Lassance J.-M."/>
            <person name="Hoekstra H.E."/>
        </authorList>
    </citation>
    <scope>NUCLEOTIDE SEQUENCE [LARGE SCALE GENOMIC DNA]</scope>
</reference>
<feature type="compositionally biased region" description="Basic and acidic residues" evidence="4">
    <location>
        <begin position="2391"/>
        <end position="2402"/>
    </location>
</feature>
<feature type="region of interest" description="Disordered" evidence="4">
    <location>
        <begin position="1775"/>
        <end position="1795"/>
    </location>
</feature>
<feature type="region of interest" description="Disordered" evidence="4">
    <location>
        <begin position="1615"/>
        <end position="1653"/>
    </location>
</feature>
<feature type="region of interest" description="Disordered" evidence="4">
    <location>
        <begin position="155"/>
        <end position="179"/>
    </location>
</feature>
<feature type="region of interest" description="Disordered" evidence="4">
    <location>
        <begin position="2683"/>
        <end position="2765"/>
    </location>
</feature>
<keyword evidence="3" id="KW-0206">Cytoskeleton</keyword>
<feature type="compositionally biased region" description="Acidic residues" evidence="4">
    <location>
        <begin position="1"/>
        <end position="21"/>
    </location>
</feature>
<feature type="compositionally biased region" description="Basic and acidic residues" evidence="4">
    <location>
        <begin position="2349"/>
        <end position="2362"/>
    </location>
</feature>
<comment type="subcellular location">
    <subcellularLocation>
        <location evidence="1">Cytoplasm</location>
        <location evidence="1">Cytoskeleton</location>
        <location evidence="1">Microtubule organizing center</location>
        <location evidence="1">Centrosome</location>
    </subcellularLocation>
</comment>
<evidence type="ECO:0000256" key="4">
    <source>
        <dbReference type="SAM" id="MobiDB-lite"/>
    </source>
</evidence>
<feature type="compositionally biased region" description="Polar residues" evidence="4">
    <location>
        <begin position="1539"/>
        <end position="1555"/>
    </location>
</feature>
<feature type="region of interest" description="Disordered" evidence="4">
    <location>
        <begin position="3428"/>
        <end position="3454"/>
    </location>
</feature>
<feature type="region of interest" description="Disordered" evidence="4">
    <location>
        <begin position="1738"/>
        <end position="1760"/>
    </location>
</feature>
<feature type="region of interest" description="Disordered" evidence="4">
    <location>
        <begin position="2349"/>
        <end position="2402"/>
    </location>
</feature>
<feature type="compositionally biased region" description="Polar residues" evidence="4">
    <location>
        <begin position="2698"/>
        <end position="2733"/>
    </location>
</feature>
<feature type="region of interest" description="Disordered" evidence="4">
    <location>
        <begin position="951"/>
        <end position="998"/>
    </location>
</feature>
<dbReference type="PANTHER" id="PTHR21553:SF22">
    <property type="entry name" value="CENTROSOME-ASSOCIATED PROTEIN ALMS1"/>
    <property type="match status" value="1"/>
</dbReference>
<feature type="compositionally biased region" description="Basic and acidic residues" evidence="4">
    <location>
        <begin position="33"/>
        <end position="43"/>
    </location>
</feature>
<protein>
    <submittedName>
        <fullName evidence="6">ALMS1, centrosome and basal body associated</fullName>
    </submittedName>
</protein>
<dbReference type="Pfam" id="PF18727">
    <property type="entry name" value="ALMS_repeat"/>
    <property type="match status" value="12"/>
</dbReference>
<feature type="compositionally biased region" description="Basic and acidic residues" evidence="4">
    <location>
        <begin position="337"/>
        <end position="346"/>
    </location>
</feature>
<feature type="region of interest" description="Disordered" evidence="4">
    <location>
        <begin position="2960"/>
        <end position="2981"/>
    </location>
</feature>
<feature type="compositionally biased region" description="Basic and acidic residues" evidence="4">
    <location>
        <begin position="625"/>
        <end position="636"/>
    </location>
</feature>
<feature type="region of interest" description="Disordered" evidence="4">
    <location>
        <begin position="3255"/>
        <end position="3288"/>
    </location>
</feature>
<dbReference type="GO" id="GO:0005813">
    <property type="term" value="C:centrosome"/>
    <property type="evidence" value="ECO:0007669"/>
    <property type="project" value="UniProtKB-SubCell"/>
</dbReference>
<feature type="region of interest" description="Disordered" evidence="4">
    <location>
        <begin position="1088"/>
        <end position="1107"/>
    </location>
</feature>
<feature type="domain" description="ALMS motif" evidence="5">
    <location>
        <begin position="3554"/>
        <end position="3604"/>
    </location>
</feature>
<dbReference type="GO" id="GO:0005814">
    <property type="term" value="C:centriole"/>
    <property type="evidence" value="ECO:0007669"/>
    <property type="project" value="TreeGrafter"/>
</dbReference>
<reference evidence="6" key="3">
    <citation type="submission" date="2025-09" db="UniProtKB">
        <authorList>
            <consortium name="Ensembl"/>
        </authorList>
    </citation>
    <scope>IDENTIFICATION</scope>
</reference>
<accession>A0A8C8TTR9</accession>
<proteinExistence type="predicted"/>
<dbReference type="GO" id="GO:0046599">
    <property type="term" value="P:regulation of centriole replication"/>
    <property type="evidence" value="ECO:0007669"/>
    <property type="project" value="TreeGrafter"/>
</dbReference>
<feature type="compositionally biased region" description="Polar residues" evidence="4">
    <location>
        <begin position="1775"/>
        <end position="1784"/>
    </location>
</feature>
<evidence type="ECO:0000256" key="3">
    <source>
        <dbReference type="ARBA" id="ARBA00023212"/>
    </source>
</evidence>
<feature type="compositionally biased region" description="Polar residues" evidence="4">
    <location>
        <begin position="2861"/>
        <end position="2872"/>
    </location>
</feature>
<sequence>MEPEDLPWPGELEEEEVEEVENASVAATEETEEVHSSEETVRLEEEELEEAGPEVDLDDLDFNSEFQPRESTDEEEDEMAKAWLQAHPVHAGRAFPLPPPPRYLYAPVKQVSDAEVVPLTCHVWQESSYQDNSRAEFSNPSTVPLETTVQWDPGEDQRAESWHHLPQERDSSQALNTSPSSIDVRIEETKAINFPSLEKGELTQSERPVMEPKLDLFCSSLLVIQDNFAGSDLPLLTCLTQDQEFESDSLFQQSEQEFAPLRGIPDKSEDSEWLARPSEVSEALFQATSETSSDLVNSCLSISQHPLTGSTTFGSQHSLFPSEQENNGENAPSNAPDDLKDPKDSDHYDALLSFMSWQTEKDTQQPEGNLADKDQVSTSTLSDVSDESIGAKTHNDFDSVCSHTQYWKQEAFQQTEACLASKDEASFPCEVIPPPPDKTSYSFLRCMLERGKGDPFTSVNHLESVCLRTPSEDDLSPKMDPLESFGGNEDLQKELSQYFKQKEIRNILASSEVHAKSPEIKFIGMGAVPDSHERVSEAHILSRGLEISKLEVSDGPLQTVKSNLDETAEQLYFQEERNQKAASTFGEKNVDATENVAFEAVIASIEPSKQESPISEIQTDINKPLADDSQEREPPKPDLPPLNYNDEKSFMDKLKHPKYQSTPGVFEPAASKPLLHKEDDGGSSLSWDPDLKSPPNAPQNMLSKPLSVIPGLKSSPLSEKAYNRAVSLGETQSPSFQYDVSNLDLAEKVGSSNIIFTMKVSPSDSWGKAESGIVTLHGDVEYSSLYKTADVHSEKVAELQRKVDHSDLGISQPFPSPLPSFVPQEPTGESKYYSPNLRMLRVSPDTLPTAPTLSVAPGSVDQKMGATVVSSTYSHEVKPGSFPQEELPDRHFIEETQKVSSASRPDGQKPEMSTIYSSYHSKGMKPVFYQHPLSESHPGKEPLDVSAVFGSTEKTQSSTTLSDSHLTEEALPVSVIPGRGDQKTPLPSELPVSYSYRDKNLPENVEKVSIDSGSADEKADIPTVSSSSYQHKKKTIVPYHQEWPDSHVPAGTQKVSLVSGPVDQKSGISHSYGEVPGVFYQQELPDSHSAEKSTKTLIPGPADQKTDLSTVLPTSPSHTEKPIFPYQPTLHEAFNAPSVSKPSDELSGISTVTSASHSYKERPSISHQQKFPDHHLTEDAQKVSGTTGSVDQKTGTPAVSYLQKERPGIFYQQTLSGPLSEEALQASAMTRPADQSIAMPSVASTSSLQREKPQIFYQQALPGGHLPGESLKVSAAPGPPDQNTGVPVVSPTSYLPGEESIIFYQPGLSGNPLSAESFKVPGISGLPEQKTRPSGSHPVGEKSIIFYQQALPDGHLPKETLDILASPGPVDLKTGEPPVYSTSYSFGEKPIIFYQQELPDRPLTENKTGLPTVPSTSHSYVERPAVSYQQEFPDLSEKALEVEILGSVGPTEQKTEIPRVPSTPLYREIPAVSYQQELPDLTEEALRVLDVPGVVPSVPYTKDEAPLTSYQQDLPELTETALKTGPGATHQKTGAPIVSYSSRGKPSGFHQQELPSTGKDALGGFVHPVPFVQKAGKTRGTPTGPSSSYFHREKFSDFYQKASPDHDHVLTENSLKASTVPGLSDQNRRPAVLSGSYSQKEKHKISAADPLDDQKTELPTVTHRSYLHREKPAIPSVVGPDDQKTPLPTAFHGSYPQKVKPVISVQKQLPDRDQSEDIPKISTVSEPTVVNTGVPVPLSGSYSHREKSDTSYGYSQELPDRHLTEDALKVSGSLGQADQISGLPTVSPDAYSHSERHQLVSEHVQKLIDNLNSPESCSLIANSMPLNSQIDDGVIICKPESSGFGDVGCEEVRDTDRGSKTLKEIQTLLMEAENIALKRCNFPAPLVPFRDVNDVSLIQSKKVVCFKEPSTTDVCTQRELFTEEVPHIECVQKDIGTQTNLKCQRGVENWEFISSTAIRSPLQRAEDTARMAFDETFRRYEASRSVMRSEPEGCSTGIGNKIIIPMMTIIKSDSSSDVSDGCCSWDSNLPESLESVSDVFLNFFPYTSPKTSITDSREEEGLSESEDGCGSVDSLAAHVKYLLQCESSLNQAKQILRNAEEEECRVRAQAWNLKLSLGHDYGYSISELNEDDRRKVEEIKAKLFGHGRATHVSEGLRSPRGIGCVPEAVCSHIVIESHEKGCFRTLTAEQPRPDSRHSVFRSVESSDVTRGQRNPSSWRGRHINLSRSIDQSNTRFKVWNSFQLQSHPPFQKLAPDDIKISKGVGMPFHAYMDPQPLGLVEPSCVPAKEMDFPSSSQILPPEPKKQFTTSITFSSHGHSKCISDSSVFKVGVTEGSQCTRPSLGVFKSHIPEEQISPRDLKQKTSSPSSLKRHSHSPVTILAEGSRQRQKLPVDFDHSHQKGKLLERSDFKAGHSEPSVSASFKGVQFSGKDTIISPDKLSPTLEVKEKNVAITPDLPSCILLEQRELFEQSHTPHTDHEMRKYSSPFCPDIASCIFLEQRELFEQSNAPHVDHENREDHSFFPKHQDCLDADLPSPDFLDQQQCKSPDVDDHMRKQQFPLCQGQDWVVEKIQHIPQSHFSNMINVEAKVSNLISQSAPDHCTAASTSPSNRKALSCVRITLCPKTSSTLDCGTLDERFHSLDPASKTRINSEFNFDLRTISSRSLEPTSKLLTCKPIAQDQESLGFLGPKPPPDLQVAQSSLPDSKTISQDLKTKPPQNSQIVTSRQTQVNISDLEGYSKPEGTPVSADGSREQSEAPFPTSSAKVLSDAVTQITTESPGKTTFSSEIFINVDNHGQEVLGPKAQKPPKFASSSSVQQITASHGKDAQPALLPYKPSGSPKMYYVPQLKAVPSFLESKSDTTVESSHSGSNDAIAPDFPPQVLGSRDDDLSTTVNIKHTEGIYSKRAVSKGKKPPRKDDAEAPVQVPVTGDQNVSDKIQKAFISKQVVTKMTGPEEKGSLWDTAGYSSTTVQDGRTENLPGTKSIEQKEEICSECHSAFENTTHSVFRSAKFYFHHPVHLPHEQDFCHESLGRSVFMQHSWKDFFHHHSEHSCLPPPGPSADKTKMDYTRIKSLSINLNLGDNEKMHTIKNQARDPKSKRQTNDHKKDQKVTPELTTQCTVSLNELWNKYQERQKQQKPPGVCDKNELSLVERLDRLAKLLQNPITLSLQASESTQDESRGGRGMRGRTGRRQHPQKCKLQRKWPKSLENGRSTGDFRKSRVLPHHGGKSNQIKIEQVKLDKYIWRKQPGFNYISNTSSDSRPSEESELLTESPNIFSSTTSPVDSDVLTQTDRDVTLNERSSSISTIDTARLVQAFGHERLYLSPRRIKLYNSVTNQQRRYLEKWANHSKKALNTGYPQMTSEHTRRRHIQVTNHVSSDSISSADSFLSLDSTLYTEENVHMLNKGVQAGNLEIVTGAKKYTRDVGVTFPTPSSSEARMEEDSDVTSGSEEKAKEKKFLTNYLRDRNLRNHKSSSCEGVSWFVPVENRKSESKKENLPKIYGPGISWFEPVTKTKPWREPLREQNWQVLCMSNRGSLGGPGGDGGRVPLRPFVRATLQEALQLHRPDFISRSGERIKRLKLLVQERKLQSLFQSEREALFNSRCVPSCQITVLLSVFPRMPFLRIYEQLPEVKKKREEEKRKSEYKSYRLRAQHYKTVSSADTLSMEGWLRLISTGKWKEPD</sequence>
<feature type="region of interest" description="Disordered" evidence="4">
    <location>
        <begin position="2861"/>
        <end position="2889"/>
    </location>
</feature>
<evidence type="ECO:0000313" key="6">
    <source>
        <dbReference type="Ensembl" id="ENSPEMP00000015490.2"/>
    </source>
</evidence>
<feature type="compositionally biased region" description="Acidic residues" evidence="4">
    <location>
        <begin position="44"/>
        <end position="62"/>
    </location>
</feature>
<evidence type="ECO:0000259" key="5">
    <source>
        <dbReference type="Pfam" id="PF15309"/>
    </source>
</evidence>
<feature type="region of interest" description="Disordered" evidence="4">
    <location>
        <begin position="1524"/>
        <end position="1558"/>
    </location>
</feature>
<feature type="region of interest" description="Disordered" evidence="4">
    <location>
        <begin position="3171"/>
        <end position="3231"/>
    </location>
</feature>
<keyword evidence="7" id="KW-1185">Reference proteome</keyword>
<dbReference type="Proteomes" id="UP000694547">
    <property type="component" value="Chromosome 3"/>
</dbReference>
<feature type="region of interest" description="Disordered" evidence="4">
    <location>
        <begin position="3090"/>
        <end position="3116"/>
    </location>
</feature>
<evidence type="ECO:0000313" key="7">
    <source>
        <dbReference type="Proteomes" id="UP000694547"/>
    </source>
</evidence>
<dbReference type="GO" id="GO:0005829">
    <property type="term" value="C:cytosol"/>
    <property type="evidence" value="ECO:0007669"/>
    <property type="project" value="TreeGrafter"/>
</dbReference>
<keyword evidence="2" id="KW-0963">Cytoplasm</keyword>
<feature type="region of interest" description="Disordered" evidence="4">
    <location>
        <begin position="360"/>
        <end position="389"/>
    </location>
</feature>
<dbReference type="Ensembl" id="ENSPEMT00000019789.2">
    <property type="protein sequence ID" value="ENSPEMP00000015490.2"/>
    <property type="gene ID" value="ENSPEMG00000014972.2"/>
</dbReference>
<name>A0A8C8TTR9_PERMB</name>
<reference evidence="6" key="2">
    <citation type="submission" date="2025-08" db="UniProtKB">
        <authorList>
            <consortium name="Ensembl"/>
        </authorList>
    </citation>
    <scope>IDENTIFICATION</scope>
</reference>
<feature type="region of interest" description="Disordered" evidence="4">
    <location>
        <begin position="673"/>
        <end position="701"/>
    </location>
</feature>
<feature type="compositionally biased region" description="Basic residues" evidence="4">
    <location>
        <begin position="3184"/>
        <end position="3206"/>
    </location>
</feature>
<feature type="region of interest" description="Disordered" evidence="4">
    <location>
        <begin position="621"/>
        <end position="648"/>
    </location>
</feature>
<feature type="domain" description="ALMS motif" evidence="5">
    <location>
        <begin position="3626"/>
        <end position="3659"/>
    </location>
</feature>
<feature type="compositionally biased region" description="Basic and acidic residues" evidence="4">
    <location>
        <begin position="3090"/>
        <end position="3112"/>
    </location>
</feature>
<feature type="compositionally biased region" description="Basic and acidic residues" evidence="4">
    <location>
        <begin position="360"/>
        <end position="375"/>
    </location>
</feature>